<evidence type="ECO:0000313" key="3">
    <source>
        <dbReference type="Proteomes" id="UP000071859"/>
    </source>
</evidence>
<protein>
    <submittedName>
        <fullName evidence="2">Uncharacterized protein</fullName>
    </submittedName>
</protein>
<evidence type="ECO:0000313" key="2">
    <source>
        <dbReference type="EMBL" id="SAK66351.1"/>
    </source>
</evidence>
<organism evidence="2 3">
    <name type="scientific">Caballeronia calidae</name>
    <dbReference type="NCBI Taxonomy" id="1777139"/>
    <lineage>
        <taxon>Bacteria</taxon>
        <taxon>Pseudomonadati</taxon>
        <taxon>Pseudomonadota</taxon>
        <taxon>Betaproteobacteria</taxon>
        <taxon>Burkholderiales</taxon>
        <taxon>Burkholderiaceae</taxon>
        <taxon>Caballeronia</taxon>
    </lineage>
</organism>
<dbReference type="AlphaFoldDB" id="A0A158B8D5"/>
<proteinExistence type="predicted"/>
<feature type="region of interest" description="Disordered" evidence="1">
    <location>
        <begin position="1"/>
        <end position="26"/>
    </location>
</feature>
<accession>A0A158B8D5</accession>
<evidence type="ECO:0000256" key="1">
    <source>
        <dbReference type="SAM" id="MobiDB-lite"/>
    </source>
</evidence>
<reference evidence="2" key="1">
    <citation type="submission" date="2016-01" db="EMBL/GenBank/DDBJ databases">
        <authorList>
            <person name="Peeters C."/>
        </authorList>
    </citation>
    <scope>NUCLEOTIDE SEQUENCE</scope>
    <source>
        <strain evidence="2">LMG 29321</strain>
    </source>
</reference>
<gene>
    <name evidence="2" type="ORF">AWB78_02402</name>
</gene>
<comment type="caution">
    <text evidence="2">The sequence shown here is derived from an EMBL/GenBank/DDBJ whole genome shotgun (WGS) entry which is preliminary data.</text>
</comment>
<name>A0A158B8D5_9BURK</name>
<keyword evidence="3" id="KW-1185">Reference proteome</keyword>
<dbReference type="Proteomes" id="UP000071859">
    <property type="component" value="Unassembled WGS sequence"/>
</dbReference>
<dbReference type="EMBL" id="FCOX02000009">
    <property type="protein sequence ID" value="SAK66351.1"/>
    <property type="molecule type" value="Genomic_DNA"/>
</dbReference>
<sequence>MAHQTQHVIRSSEVGEETHRVISRRSGKVQGNSFAGSLHLRRPSSQLFGSSLVRRLAAMSGSDAARVVEPLVEIPVPLGKHARYRLCSFGSQWLFIGSA</sequence>